<evidence type="ECO:0000256" key="4">
    <source>
        <dbReference type="ARBA" id="ARBA00022603"/>
    </source>
</evidence>
<keyword evidence="13" id="KW-1185">Reference proteome</keyword>
<comment type="miscellaneous">
    <text evidence="9">This enzyme catalyzes only one turnover and therefore is not strictly catalytic. According to one definition, an enzyme is a biocatalyst that acts repeatedly and over many reaction cycles.</text>
</comment>
<evidence type="ECO:0000256" key="2">
    <source>
        <dbReference type="ARBA" id="ARBA00008711"/>
    </source>
</evidence>
<evidence type="ECO:0000256" key="1">
    <source>
        <dbReference type="ARBA" id="ARBA00001286"/>
    </source>
</evidence>
<gene>
    <name evidence="12" type="ORF">D5018_07525</name>
</gene>
<organism evidence="12 13">
    <name type="scientific">Parashewanella curva</name>
    <dbReference type="NCBI Taxonomy" id="2338552"/>
    <lineage>
        <taxon>Bacteria</taxon>
        <taxon>Pseudomonadati</taxon>
        <taxon>Pseudomonadota</taxon>
        <taxon>Gammaproteobacteria</taxon>
        <taxon>Alteromonadales</taxon>
        <taxon>Shewanellaceae</taxon>
        <taxon>Parashewanella</taxon>
    </lineage>
</organism>
<proteinExistence type="inferred from homology"/>
<keyword evidence="7 9" id="KW-0234">DNA repair</keyword>
<dbReference type="InterPro" id="IPR036217">
    <property type="entry name" value="MethylDNA_cys_MeTrfase_DNAb"/>
</dbReference>
<keyword evidence="4 9" id="KW-0489">Methyltransferase</keyword>
<reference evidence="12 13" key="1">
    <citation type="submission" date="2018-09" db="EMBL/GenBank/DDBJ databases">
        <title>Phylogeny of the Shewanellaceae, and recommendation for two new genera, Pseudoshewanella and Parashewanella.</title>
        <authorList>
            <person name="Wang G."/>
        </authorList>
    </citation>
    <scope>NUCLEOTIDE SEQUENCE [LARGE SCALE GENOMIC DNA]</scope>
    <source>
        <strain evidence="12 13">C51</strain>
    </source>
</reference>
<evidence type="ECO:0000256" key="9">
    <source>
        <dbReference type="HAMAP-Rule" id="MF_00772"/>
    </source>
</evidence>
<evidence type="ECO:0000256" key="5">
    <source>
        <dbReference type="ARBA" id="ARBA00022679"/>
    </source>
</evidence>
<dbReference type="InterPro" id="IPR014048">
    <property type="entry name" value="MethylDNA_cys_MeTrfase_DNA-bd"/>
</dbReference>
<dbReference type="GO" id="GO:0032259">
    <property type="term" value="P:methylation"/>
    <property type="evidence" value="ECO:0007669"/>
    <property type="project" value="UniProtKB-KW"/>
</dbReference>
<comment type="similarity">
    <text evidence="2 9">Belongs to the MGMT family.</text>
</comment>
<dbReference type="InterPro" id="IPR008332">
    <property type="entry name" value="MethylG_MeTrfase_N"/>
</dbReference>
<dbReference type="InterPro" id="IPR036631">
    <property type="entry name" value="MGMT_N_sf"/>
</dbReference>
<dbReference type="SUPFAM" id="SSF53155">
    <property type="entry name" value="Methylated DNA-protein cysteine methyltransferase domain"/>
    <property type="match status" value="1"/>
</dbReference>
<protein>
    <recommendedName>
        <fullName evidence="9">Methylated-DNA--protein-cysteine methyltransferase</fullName>
        <ecNumber evidence="9">2.1.1.63</ecNumber>
    </recommendedName>
    <alternativeName>
        <fullName evidence="9">6-O-methylguanine-DNA methyltransferase</fullName>
        <shortName evidence="9">MGMT</shortName>
    </alternativeName>
    <alternativeName>
        <fullName evidence="9">O-6-methylguanine-DNA-alkyltransferase</fullName>
    </alternativeName>
</protein>
<dbReference type="HAMAP" id="MF_00772">
    <property type="entry name" value="OGT"/>
    <property type="match status" value="1"/>
</dbReference>
<dbReference type="Gene3D" id="3.30.160.70">
    <property type="entry name" value="Methylated DNA-protein cysteine methyltransferase domain"/>
    <property type="match status" value="1"/>
</dbReference>
<evidence type="ECO:0000256" key="7">
    <source>
        <dbReference type="ARBA" id="ARBA00023204"/>
    </source>
</evidence>
<evidence type="ECO:0000259" key="11">
    <source>
        <dbReference type="Pfam" id="PF02870"/>
    </source>
</evidence>
<keyword evidence="5 9" id="KW-0808">Transferase</keyword>
<keyword evidence="6 9" id="KW-0227">DNA damage</keyword>
<dbReference type="Gene3D" id="1.10.10.10">
    <property type="entry name" value="Winged helix-like DNA-binding domain superfamily/Winged helix DNA-binding domain"/>
    <property type="match status" value="1"/>
</dbReference>
<evidence type="ECO:0000256" key="8">
    <source>
        <dbReference type="ARBA" id="ARBA00049348"/>
    </source>
</evidence>
<dbReference type="GO" id="GO:0005737">
    <property type="term" value="C:cytoplasm"/>
    <property type="evidence" value="ECO:0007669"/>
    <property type="project" value="UniProtKB-SubCell"/>
</dbReference>
<comment type="catalytic activity">
    <reaction evidence="1 9">
        <text>a 4-O-methyl-thymidine in DNA + L-cysteinyl-[protein] = a thymidine in DNA + S-methyl-L-cysteinyl-[protein]</text>
        <dbReference type="Rhea" id="RHEA:53428"/>
        <dbReference type="Rhea" id="RHEA-COMP:10131"/>
        <dbReference type="Rhea" id="RHEA-COMP:10132"/>
        <dbReference type="Rhea" id="RHEA-COMP:13555"/>
        <dbReference type="Rhea" id="RHEA-COMP:13556"/>
        <dbReference type="ChEBI" id="CHEBI:29950"/>
        <dbReference type="ChEBI" id="CHEBI:82612"/>
        <dbReference type="ChEBI" id="CHEBI:137386"/>
        <dbReference type="ChEBI" id="CHEBI:137387"/>
        <dbReference type="EC" id="2.1.1.63"/>
    </reaction>
</comment>
<evidence type="ECO:0000259" key="10">
    <source>
        <dbReference type="Pfam" id="PF01035"/>
    </source>
</evidence>
<comment type="caution">
    <text evidence="12">The sequence shown here is derived from an EMBL/GenBank/DDBJ whole genome shotgun (WGS) entry which is preliminary data.</text>
</comment>
<evidence type="ECO:0000256" key="6">
    <source>
        <dbReference type="ARBA" id="ARBA00022763"/>
    </source>
</evidence>
<accession>A0A3L8PY66</accession>
<dbReference type="Proteomes" id="UP000281474">
    <property type="component" value="Unassembled WGS sequence"/>
</dbReference>
<dbReference type="EC" id="2.1.1.63" evidence="9"/>
<dbReference type="InterPro" id="IPR036388">
    <property type="entry name" value="WH-like_DNA-bd_sf"/>
</dbReference>
<dbReference type="OrthoDB" id="9811249at2"/>
<dbReference type="CDD" id="cd06445">
    <property type="entry name" value="ATase"/>
    <property type="match status" value="1"/>
</dbReference>
<name>A0A3L8PY66_9GAMM</name>
<dbReference type="PANTHER" id="PTHR10815">
    <property type="entry name" value="METHYLATED-DNA--PROTEIN-CYSTEINE METHYLTRANSFERASE"/>
    <property type="match status" value="1"/>
</dbReference>
<dbReference type="GO" id="GO:0006307">
    <property type="term" value="P:DNA alkylation repair"/>
    <property type="evidence" value="ECO:0007669"/>
    <property type="project" value="UniProtKB-UniRule"/>
</dbReference>
<dbReference type="PROSITE" id="PS00374">
    <property type="entry name" value="MGMT"/>
    <property type="match status" value="1"/>
</dbReference>
<evidence type="ECO:0000256" key="3">
    <source>
        <dbReference type="ARBA" id="ARBA00022490"/>
    </source>
</evidence>
<comment type="subcellular location">
    <subcellularLocation>
        <location evidence="9">Cytoplasm</location>
    </subcellularLocation>
</comment>
<feature type="active site" description="Nucleophile; methyl group acceptor" evidence="9">
    <location>
        <position position="143"/>
    </location>
</feature>
<dbReference type="RefSeq" id="WP_121838398.1">
    <property type="nucleotide sequence ID" value="NZ_ML014766.1"/>
</dbReference>
<keyword evidence="3 9" id="KW-0963">Cytoplasm</keyword>
<dbReference type="InterPro" id="IPR023546">
    <property type="entry name" value="MGMT"/>
</dbReference>
<dbReference type="FunFam" id="1.10.10.10:FF:000214">
    <property type="entry name" value="Methylated-DNA--protein-cysteine methyltransferase"/>
    <property type="match status" value="1"/>
</dbReference>
<dbReference type="InterPro" id="IPR001497">
    <property type="entry name" value="MethylDNA_cys_MeTrfase_AS"/>
</dbReference>
<evidence type="ECO:0000313" key="12">
    <source>
        <dbReference type="EMBL" id="RLV60366.1"/>
    </source>
</evidence>
<dbReference type="EMBL" id="QZEI01000017">
    <property type="protein sequence ID" value="RLV60366.1"/>
    <property type="molecule type" value="Genomic_DNA"/>
</dbReference>
<evidence type="ECO:0000313" key="13">
    <source>
        <dbReference type="Proteomes" id="UP000281474"/>
    </source>
</evidence>
<comment type="catalytic activity">
    <reaction evidence="8 9">
        <text>a 6-O-methyl-2'-deoxyguanosine in DNA + L-cysteinyl-[protein] = S-methyl-L-cysteinyl-[protein] + a 2'-deoxyguanosine in DNA</text>
        <dbReference type="Rhea" id="RHEA:24000"/>
        <dbReference type="Rhea" id="RHEA-COMP:10131"/>
        <dbReference type="Rhea" id="RHEA-COMP:10132"/>
        <dbReference type="Rhea" id="RHEA-COMP:11367"/>
        <dbReference type="Rhea" id="RHEA-COMP:11368"/>
        <dbReference type="ChEBI" id="CHEBI:29950"/>
        <dbReference type="ChEBI" id="CHEBI:82612"/>
        <dbReference type="ChEBI" id="CHEBI:85445"/>
        <dbReference type="ChEBI" id="CHEBI:85448"/>
        <dbReference type="EC" id="2.1.1.63"/>
    </reaction>
</comment>
<comment type="function">
    <text evidence="9">Involved in the cellular defense against the biological effects of O6-methylguanine (O6-MeG) and O4-methylthymine (O4-MeT) in DNA. Repairs the methylated nucleobase in DNA by stoichiometrically transferring the methyl group to a cysteine residue in the enzyme. This is a suicide reaction: the enzyme is irreversibly inactivated.</text>
</comment>
<dbReference type="Pfam" id="PF01035">
    <property type="entry name" value="DNA_binding_1"/>
    <property type="match status" value="1"/>
</dbReference>
<dbReference type="SUPFAM" id="SSF46767">
    <property type="entry name" value="Methylated DNA-protein cysteine methyltransferase, C-terminal domain"/>
    <property type="match status" value="1"/>
</dbReference>
<dbReference type="PANTHER" id="PTHR10815:SF5">
    <property type="entry name" value="METHYLATED-DNA--PROTEIN-CYSTEINE METHYLTRANSFERASE"/>
    <property type="match status" value="1"/>
</dbReference>
<dbReference type="GO" id="GO:0003908">
    <property type="term" value="F:methylated-DNA-[protein]-cysteine S-methyltransferase activity"/>
    <property type="evidence" value="ECO:0007669"/>
    <property type="project" value="UniProtKB-UniRule"/>
</dbReference>
<feature type="domain" description="Methylated-DNA-[protein]-cysteine S-methyltransferase DNA binding" evidence="10">
    <location>
        <begin position="92"/>
        <end position="171"/>
    </location>
</feature>
<dbReference type="AlphaFoldDB" id="A0A3L8PY66"/>
<sequence length="172" mass="18895">MLKFHNIKEKDTAKPIVSKLVNFSLGKVLLAANIDGLTHLKLNEQSLNLASSDEPQRALADEHIENASVQLNEYFDGLRNEFDLSLAPHGTDFQMQVWQALLKVPFGETASYSDIAEHIKRPKAVRAVGAANGANPIAIIVPCHRIIGKSGQLTGYAYGVEIKRTLLQLEGH</sequence>
<dbReference type="Pfam" id="PF02870">
    <property type="entry name" value="Methyltransf_1N"/>
    <property type="match status" value="1"/>
</dbReference>
<dbReference type="NCBIfam" id="TIGR00589">
    <property type="entry name" value="ogt"/>
    <property type="match status" value="1"/>
</dbReference>
<feature type="domain" description="Methylguanine DNA methyltransferase ribonuclease-like" evidence="11">
    <location>
        <begin position="18"/>
        <end position="87"/>
    </location>
</feature>